<accession>A0A9N9KA48</accession>
<dbReference type="AlphaFoldDB" id="A0A9N9KA48"/>
<gene>
    <name evidence="1" type="ORF">CPELLU_LOCUS19274</name>
</gene>
<sequence length="150" mass="17265">LELTKNVNKMIQIINDDNMSAICRNQAKIIAQKYLQTITEITDKLSDNVAEEIEEMDEISRSDSEAPNLLRDISKINRSSKSISWGVNVTREYVKDSTVPANTLVTPSMPPRSILKRRYDYEEGADYEIHRMTNLTLSKPAKKFREDKNK</sequence>
<reference evidence="1" key="1">
    <citation type="submission" date="2021-06" db="EMBL/GenBank/DDBJ databases">
        <authorList>
            <person name="Kallberg Y."/>
            <person name="Tangrot J."/>
            <person name="Rosling A."/>
        </authorList>
    </citation>
    <scope>NUCLEOTIDE SEQUENCE</scope>
    <source>
        <strain evidence="1">FL966</strain>
    </source>
</reference>
<comment type="caution">
    <text evidence="1">The sequence shown here is derived from an EMBL/GenBank/DDBJ whole genome shotgun (WGS) entry which is preliminary data.</text>
</comment>
<proteinExistence type="predicted"/>
<dbReference type="Proteomes" id="UP000789759">
    <property type="component" value="Unassembled WGS sequence"/>
</dbReference>
<keyword evidence="2" id="KW-1185">Reference proteome</keyword>
<feature type="non-terminal residue" evidence="1">
    <location>
        <position position="150"/>
    </location>
</feature>
<dbReference type="OrthoDB" id="2388521at2759"/>
<name>A0A9N9KA48_9GLOM</name>
<evidence type="ECO:0000313" key="1">
    <source>
        <dbReference type="EMBL" id="CAG8816791.1"/>
    </source>
</evidence>
<organism evidence="1 2">
    <name type="scientific">Cetraspora pellucida</name>
    <dbReference type="NCBI Taxonomy" id="1433469"/>
    <lineage>
        <taxon>Eukaryota</taxon>
        <taxon>Fungi</taxon>
        <taxon>Fungi incertae sedis</taxon>
        <taxon>Mucoromycota</taxon>
        <taxon>Glomeromycotina</taxon>
        <taxon>Glomeromycetes</taxon>
        <taxon>Diversisporales</taxon>
        <taxon>Gigasporaceae</taxon>
        <taxon>Cetraspora</taxon>
    </lineage>
</organism>
<protein>
    <submittedName>
        <fullName evidence="1">10599_t:CDS:1</fullName>
    </submittedName>
</protein>
<dbReference type="EMBL" id="CAJVQA010044703">
    <property type="protein sequence ID" value="CAG8816791.1"/>
    <property type="molecule type" value="Genomic_DNA"/>
</dbReference>
<evidence type="ECO:0000313" key="2">
    <source>
        <dbReference type="Proteomes" id="UP000789759"/>
    </source>
</evidence>